<comment type="caution">
    <text evidence="2">The sequence shown here is derived from an EMBL/GenBank/DDBJ whole genome shotgun (WGS) entry which is preliminary data.</text>
</comment>
<gene>
    <name evidence="2" type="ORF">FFL01_09650</name>
</gene>
<dbReference type="AlphaFoldDB" id="A0A4Y4AT71"/>
<evidence type="ECO:0000256" key="1">
    <source>
        <dbReference type="SAM" id="SignalP"/>
    </source>
</evidence>
<keyword evidence="3" id="KW-1185">Reference proteome</keyword>
<evidence type="ECO:0000313" key="2">
    <source>
        <dbReference type="EMBL" id="GEC71426.1"/>
    </source>
</evidence>
<keyword evidence="1" id="KW-0732">Signal</keyword>
<evidence type="ECO:0008006" key="4">
    <source>
        <dbReference type="Google" id="ProtNLM"/>
    </source>
</evidence>
<sequence>MKKIVIVLSLIISHFTVEAQVKIPETSPKAIVKQVVGLTDVEIVYSRPSARGRAVYGNLVPFGQLWRTGANDNSTISFSDDVVINGKTLKKGKYALYTIPNIQSWEVIFYTKTDNWGTPKEFDESKVALKTSVKEEALPKPVETFTLAINNLDSSSATLDISWENSYVSLKFEVPTKKLAIASIEKTLAGPSPEEYYTAAQYYYQSNSDIEKGRAYIDKAVELSKAVPFYYLRLKSLIQAKQGDKKGAIETAKWSISASEAAGNKEYVEMNKASIEEWSRS</sequence>
<dbReference type="OrthoDB" id="187854at2"/>
<dbReference type="Pfam" id="PF11138">
    <property type="entry name" value="DUF2911"/>
    <property type="match status" value="1"/>
</dbReference>
<name>A0A4Y4AT71_9FLAO</name>
<feature type="chain" id="PRO_5022680395" description="Dihydrolipoamide dehydrogenase" evidence="1">
    <location>
        <begin position="20"/>
        <end position="281"/>
    </location>
</feature>
<accession>A0A4Y4AT71</accession>
<dbReference type="EMBL" id="BJNP01000007">
    <property type="protein sequence ID" value="GEC71426.1"/>
    <property type="molecule type" value="Genomic_DNA"/>
</dbReference>
<dbReference type="Proteomes" id="UP000316775">
    <property type="component" value="Unassembled WGS sequence"/>
</dbReference>
<proteinExistence type="predicted"/>
<dbReference type="InterPro" id="IPR021314">
    <property type="entry name" value="DUF2911"/>
</dbReference>
<dbReference type="RefSeq" id="WP_073244451.1">
    <property type="nucleotide sequence ID" value="NZ_BJNP01000007.1"/>
</dbReference>
<evidence type="ECO:0000313" key="3">
    <source>
        <dbReference type="Proteomes" id="UP000316775"/>
    </source>
</evidence>
<feature type="signal peptide" evidence="1">
    <location>
        <begin position="1"/>
        <end position="19"/>
    </location>
</feature>
<reference evidence="2 3" key="1">
    <citation type="submission" date="2019-06" db="EMBL/GenBank/DDBJ databases">
        <title>Whole genome shotgun sequence of Flavobacterium flevense NBRC 14960.</title>
        <authorList>
            <person name="Hosoyama A."/>
            <person name="Uohara A."/>
            <person name="Ohji S."/>
            <person name="Ichikawa N."/>
        </authorList>
    </citation>
    <scope>NUCLEOTIDE SEQUENCE [LARGE SCALE GENOMIC DNA]</scope>
    <source>
        <strain evidence="2 3">NBRC 14960</strain>
    </source>
</reference>
<organism evidence="2 3">
    <name type="scientific">Flavobacterium flevense</name>
    <dbReference type="NCBI Taxonomy" id="983"/>
    <lineage>
        <taxon>Bacteria</taxon>
        <taxon>Pseudomonadati</taxon>
        <taxon>Bacteroidota</taxon>
        <taxon>Flavobacteriia</taxon>
        <taxon>Flavobacteriales</taxon>
        <taxon>Flavobacteriaceae</taxon>
        <taxon>Flavobacterium</taxon>
    </lineage>
</organism>
<dbReference type="STRING" id="983.SAMN05443543_10524"/>
<protein>
    <recommendedName>
        <fullName evidence="4">Dihydrolipoamide dehydrogenase</fullName>
    </recommendedName>
</protein>